<protein>
    <submittedName>
        <fullName evidence="8">Major facilitator superfamily MFS_1</fullName>
    </submittedName>
</protein>
<feature type="transmembrane region" description="Helical" evidence="7">
    <location>
        <begin position="195"/>
        <end position="214"/>
    </location>
</feature>
<dbReference type="Proteomes" id="UP000190312">
    <property type="component" value="Unassembled WGS sequence"/>
</dbReference>
<dbReference type="PANTHER" id="PTHR43791">
    <property type="entry name" value="PERMEASE-RELATED"/>
    <property type="match status" value="1"/>
</dbReference>
<dbReference type="InterPro" id="IPR036259">
    <property type="entry name" value="MFS_trans_sf"/>
</dbReference>
<evidence type="ECO:0000313" key="8">
    <source>
        <dbReference type="EMBL" id="OOO04388.1"/>
    </source>
</evidence>
<evidence type="ECO:0000256" key="3">
    <source>
        <dbReference type="ARBA" id="ARBA00022692"/>
    </source>
</evidence>
<dbReference type="SUPFAM" id="SSF103473">
    <property type="entry name" value="MFS general substrate transporter"/>
    <property type="match status" value="1"/>
</dbReference>
<dbReference type="InterPro" id="IPR011701">
    <property type="entry name" value="MFS"/>
</dbReference>
<feature type="transmembrane region" description="Helical" evidence="7">
    <location>
        <begin position="130"/>
        <end position="150"/>
    </location>
</feature>
<evidence type="ECO:0000256" key="7">
    <source>
        <dbReference type="SAM" id="Phobius"/>
    </source>
</evidence>
<feature type="transmembrane region" description="Helical" evidence="7">
    <location>
        <begin position="292"/>
        <end position="318"/>
    </location>
</feature>
<evidence type="ECO:0000256" key="5">
    <source>
        <dbReference type="ARBA" id="ARBA00023136"/>
    </source>
</evidence>
<feature type="transmembrane region" description="Helical" evidence="7">
    <location>
        <begin position="330"/>
        <end position="351"/>
    </location>
</feature>
<dbReference type="EMBL" id="MKZY01000011">
    <property type="protein sequence ID" value="OOO04388.1"/>
    <property type="molecule type" value="Genomic_DNA"/>
</dbReference>
<proteinExistence type="predicted"/>
<dbReference type="OrthoDB" id="6730379at2759"/>
<name>A0A1S9D5M2_ASPOZ</name>
<evidence type="ECO:0000256" key="6">
    <source>
        <dbReference type="SAM" id="MobiDB-lite"/>
    </source>
</evidence>
<evidence type="ECO:0000256" key="2">
    <source>
        <dbReference type="ARBA" id="ARBA00022448"/>
    </source>
</evidence>
<feature type="compositionally biased region" description="Polar residues" evidence="6">
    <location>
        <begin position="539"/>
        <end position="548"/>
    </location>
</feature>
<dbReference type="PANTHER" id="PTHR43791:SF74">
    <property type="entry name" value="TRANSPORTER, PUTATIVE (AFU_ORTHOLOGUE AFUA_1G17530)-RELATED"/>
    <property type="match status" value="1"/>
</dbReference>
<feature type="compositionally biased region" description="Basic and acidic residues" evidence="6">
    <location>
        <begin position="519"/>
        <end position="529"/>
    </location>
</feature>
<dbReference type="CDD" id="cd12148">
    <property type="entry name" value="fungal_TF_MHR"/>
    <property type="match status" value="1"/>
</dbReference>
<accession>A0A1S9D5M2</accession>
<dbReference type="GO" id="GO:0022857">
    <property type="term" value="F:transmembrane transporter activity"/>
    <property type="evidence" value="ECO:0007669"/>
    <property type="project" value="InterPro"/>
</dbReference>
<feature type="transmembrane region" description="Helical" evidence="7">
    <location>
        <begin position="226"/>
        <end position="246"/>
    </location>
</feature>
<evidence type="ECO:0000313" key="9">
    <source>
        <dbReference type="Proteomes" id="UP000190312"/>
    </source>
</evidence>
<feature type="transmembrane region" description="Helical" evidence="7">
    <location>
        <begin position="421"/>
        <end position="440"/>
    </location>
</feature>
<feature type="transmembrane region" description="Helical" evidence="7">
    <location>
        <begin position="452"/>
        <end position="473"/>
    </location>
</feature>
<comment type="subcellular location">
    <subcellularLocation>
        <location evidence="1">Membrane</location>
        <topology evidence="1">Multi-pass membrane protein</topology>
    </subcellularLocation>
</comment>
<dbReference type="Pfam" id="PF07690">
    <property type="entry name" value="MFS_1"/>
    <property type="match status" value="1"/>
</dbReference>
<evidence type="ECO:0000256" key="4">
    <source>
        <dbReference type="ARBA" id="ARBA00022989"/>
    </source>
</evidence>
<dbReference type="AlphaFoldDB" id="A0A1S9D5M2"/>
<dbReference type="VEuPathDB" id="FungiDB:AO090009000141"/>
<evidence type="ECO:0000256" key="1">
    <source>
        <dbReference type="ARBA" id="ARBA00004141"/>
    </source>
</evidence>
<keyword evidence="2" id="KW-0813">Transport</keyword>
<dbReference type="Gene3D" id="1.20.1250.20">
    <property type="entry name" value="MFS general substrate transporter like domains"/>
    <property type="match status" value="2"/>
</dbReference>
<gene>
    <name evidence="8" type="ORF">OAory_01052350</name>
</gene>
<comment type="caution">
    <text evidence="8">The sequence shown here is derived from an EMBL/GenBank/DDBJ whole genome shotgun (WGS) entry which is preliminary data.</text>
</comment>
<keyword evidence="4 7" id="KW-1133">Transmembrane helix</keyword>
<feature type="transmembrane region" description="Helical" evidence="7">
    <location>
        <begin position="162"/>
        <end position="183"/>
    </location>
</feature>
<feature type="compositionally biased region" description="Polar residues" evidence="6">
    <location>
        <begin position="503"/>
        <end position="516"/>
    </location>
</feature>
<dbReference type="GO" id="GO:0016020">
    <property type="term" value="C:membrane"/>
    <property type="evidence" value="ECO:0007669"/>
    <property type="project" value="UniProtKB-SubCell"/>
</dbReference>
<feature type="transmembrane region" description="Helical" evidence="7">
    <location>
        <begin position="389"/>
        <end position="409"/>
    </location>
</feature>
<dbReference type="eggNOG" id="KOG3699">
    <property type="taxonomic scope" value="Eukaryota"/>
</dbReference>
<keyword evidence="3 7" id="KW-0812">Transmembrane</keyword>
<reference evidence="8 9" key="1">
    <citation type="submission" date="2016-10" db="EMBL/GenBank/DDBJ databases">
        <title>Genome sequencing of Aspergillus oryzae BCC7051.</title>
        <authorList>
            <person name="Thammarongtham C."/>
            <person name="Vorapreeda T."/>
            <person name="Nookaew I."/>
            <person name="Srisuk T."/>
            <person name="Land M."/>
            <person name="Jeennor S."/>
            <person name="Laoteng K."/>
        </authorList>
    </citation>
    <scope>NUCLEOTIDE SEQUENCE [LARGE SCALE GENOMIC DNA]</scope>
    <source>
        <strain evidence="8 9">BCC7051</strain>
    </source>
</reference>
<sequence length="1153" mass="128332">MSSEAKGSAIHMESTTPANLDIDGKDGNGELDTQSVIVDEETNKRLLRKIDIRLMPVKPFGITYNGRKMCFTYALQYYDKALLSQAAIFGLREDLDLQSGLRYSWVSLIFYFGYMAGCYPITWVSQKVTVARVCPIICILWSLIVLCTPACSTYTGILINRFMLGVIESGVSPAFMLCTGAWYTHSEQVLRSSLWYSFSGGSNIISPLINYGLGHITSGSLHPWQYMYLIAGLATLAWAIALFFVFPGSPQTAKGFTAEERMMLLERVRANNAGAENRTFKWYQVCEALYSYHFWCIFLLSTLSSTGSGAVTTFGSIIFNGMGFSTFESLLLNIPIGALAFICVLGSGYIGRKYPNARLHTVSASCIPVIVGGCMLWRLPSSKTAARIIGFYLINFFSAAWVQCIAMGTSNVAGYTKKATMAAGTFMGYSLGNIIGPLTFDARYAPRYDPGFEALIICFAIALVLSQVFRALMALQNHRRDQRVGPPTAECGLQDLTDKENKSFSIQDRGSQTTPPGNDDLRPSPRYEHGVTQGDLPVSPTQSFVDRTTSRTTDAQLLTVQPRTKSRILSTHLLDACGTLDLLADTEQEESIRGAPLTPSEQHSQPNMSINATEEQLNAEPNYQNPREWNGFILVKRGILQGAEVVHYLDFYFKHLWPLFPVVPEYFANRDRYISMAREEPVLVISLVALASRYHPLQGPNGELRSERVHWRAWSLVQKLFQSAMWGSTAMRKPGAIAALLLFIEWHCRPINCEDFDTGLDATSLFVSPNQPSGAQYNTQPTHEIGLDCSVNSHTNVEGLPARLNIVAPAYRSHMMSWTLLSTAISLAQEIGCFSQDVLTNTTLARRGAVSGSVRLEWNRTLCTFIHLTDQNLSLRLRLEPQLPGSRCGNMVDQLHQCFSLDSFWESAIDLAAHTDKARELLCSWRSGELGVQSAPLTASWERFRRGLDRWKKQHAPISSERDLSLPRVCLSLEYFYIRLCGLSPAAHVFESSSGDDQRDPNMPILSQLANDAVQTSIDLLSCVTHDLTVNIVQATLRVEERLEDSHPHILLIRQAVRAIKQNAPDDIHMSQRYATLLDIYVNAALRSSPSAVISEDIFRWEHDDSSTSNCGPVQGYTLDQGNNVMFDSSFCNYLPDMVGLDDIFSWLPAGSD</sequence>
<organism evidence="8 9">
    <name type="scientific">Aspergillus oryzae</name>
    <name type="common">Yellow koji mold</name>
    <dbReference type="NCBI Taxonomy" id="5062"/>
    <lineage>
        <taxon>Eukaryota</taxon>
        <taxon>Fungi</taxon>
        <taxon>Dikarya</taxon>
        <taxon>Ascomycota</taxon>
        <taxon>Pezizomycotina</taxon>
        <taxon>Eurotiomycetes</taxon>
        <taxon>Eurotiomycetidae</taxon>
        <taxon>Eurotiales</taxon>
        <taxon>Aspergillaceae</taxon>
        <taxon>Aspergillus</taxon>
        <taxon>Aspergillus subgen. Circumdati</taxon>
    </lineage>
</organism>
<dbReference type="eggNOG" id="KOG2533">
    <property type="taxonomic scope" value="Eukaryota"/>
</dbReference>
<feature type="transmembrane region" description="Helical" evidence="7">
    <location>
        <begin position="105"/>
        <end position="124"/>
    </location>
</feature>
<dbReference type="VEuPathDB" id="FungiDB:AO090009000142"/>
<feature type="region of interest" description="Disordered" evidence="6">
    <location>
        <begin position="503"/>
        <end position="548"/>
    </location>
</feature>
<keyword evidence="5 7" id="KW-0472">Membrane</keyword>